<feature type="region of interest" description="Disordered" evidence="1">
    <location>
        <begin position="117"/>
        <end position="142"/>
    </location>
</feature>
<evidence type="ECO:0000313" key="2">
    <source>
        <dbReference type="EMBL" id="EPQ51545.1"/>
    </source>
</evidence>
<dbReference type="KEGG" id="gtr:GLOTRDRAFT_132911"/>
<accession>S7RBE5</accession>
<dbReference type="GeneID" id="19302608"/>
<dbReference type="AlphaFoldDB" id="S7RBE5"/>
<keyword evidence="3" id="KW-1185">Reference proteome</keyword>
<reference evidence="2 3" key="1">
    <citation type="journal article" date="2012" name="Science">
        <title>The Paleozoic origin of enzymatic lignin decomposition reconstructed from 31 fungal genomes.</title>
        <authorList>
            <person name="Floudas D."/>
            <person name="Binder M."/>
            <person name="Riley R."/>
            <person name="Barry K."/>
            <person name="Blanchette R.A."/>
            <person name="Henrissat B."/>
            <person name="Martinez A.T."/>
            <person name="Otillar R."/>
            <person name="Spatafora J.W."/>
            <person name="Yadav J.S."/>
            <person name="Aerts A."/>
            <person name="Benoit I."/>
            <person name="Boyd A."/>
            <person name="Carlson A."/>
            <person name="Copeland A."/>
            <person name="Coutinho P.M."/>
            <person name="de Vries R.P."/>
            <person name="Ferreira P."/>
            <person name="Findley K."/>
            <person name="Foster B."/>
            <person name="Gaskell J."/>
            <person name="Glotzer D."/>
            <person name="Gorecki P."/>
            <person name="Heitman J."/>
            <person name="Hesse C."/>
            <person name="Hori C."/>
            <person name="Igarashi K."/>
            <person name="Jurgens J.A."/>
            <person name="Kallen N."/>
            <person name="Kersten P."/>
            <person name="Kohler A."/>
            <person name="Kuees U."/>
            <person name="Kumar T.K.A."/>
            <person name="Kuo A."/>
            <person name="LaButti K."/>
            <person name="Larrondo L.F."/>
            <person name="Lindquist E."/>
            <person name="Ling A."/>
            <person name="Lombard V."/>
            <person name="Lucas S."/>
            <person name="Lundell T."/>
            <person name="Martin R."/>
            <person name="McLaughlin D.J."/>
            <person name="Morgenstern I."/>
            <person name="Morin E."/>
            <person name="Murat C."/>
            <person name="Nagy L.G."/>
            <person name="Nolan M."/>
            <person name="Ohm R.A."/>
            <person name="Patyshakuliyeva A."/>
            <person name="Rokas A."/>
            <person name="Ruiz-Duenas F.J."/>
            <person name="Sabat G."/>
            <person name="Salamov A."/>
            <person name="Samejima M."/>
            <person name="Schmutz J."/>
            <person name="Slot J.C."/>
            <person name="St John F."/>
            <person name="Stenlid J."/>
            <person name="Sun H."/>
            <person name="Sun S."/>
            <person name="Syed K."/>
            <person name="Tsang A."/>
            <person name="Wiebenga A."/>
            <person name="Young D."/>
            <person name="Pisabarro A."/>
            <person name="Eastwood D.C."/>
            <person name="Martin F."/>
            <person name="Cullen D."/>
            <person name="Grigoriev I.V."/>
            <person name="Hibbett D.S."/>
        </authorList>
    </citation>
    <scope>NUCLEOTIDE SEQUENCE [LARGE SCALE GENOMIC DNA]</scope>
    <source>
        <strain evidence="2 3">ATCC 11539</strain>
    </source>
</reference>
<dbReference type="InterPro" id="IPR015943">
    <property type="entry name" value="WD40/YVTN_repeat-like_dom_sf"/>
</dbReference>
<dbReference type="HOGENOM" id="CLU_1454566_0_0_1"/>
<dbReference type="Gene3D" id="2.130.10.10">
    <property type="entry name" value="YVTN repeat-like/Quinoprotein amine dehydrogenase"/>
    <property type="match status" value="1"/>
</dbReference>
<name>S7RBE5_GLOTA</name>
<dbReference type="RefSeq" id="XP_007870001.1">
    <property type="nucleotide sequence ID" value="XM_007871810.1"/>
</dbReference>
<dbReference type="Proteomes" id="UP000030669">
    <property type="component" value="Unassembled WGS sequence"/>
</dbReference>
<gene>
    <name evidence="2" type="ORF">GLOTRDRAFT_132911</name>
</gene>
<protein>
    <submittedName>
        <fullName evidence="2">Uncharacterized protein</fullName>
    </submittedName>
</protein>
<sequence length="186" mass="19965">MPDNGRGRRKLLVQSRWNGRDKLYQPHPAGKGKICVGALNGPGDFVSSFVVDEKHRTVISCDRHGGITVTAIETDRVLWRLPGTNAAGYGDCQFSDGFLTFLSSNPRCIEVWRRSGDSQSTFSGDDAVKTPVLDPSAAPSHEQLDNSISASALAVYSEKPPSARDAEAPPYLILLLVIPAACGGIL</sequence>
<dbReference type="SUPFAM" id="SSF69322">
    <property type="entry name" value="Tricorn protease domain 2"/>
    <property type="match status" value="1"/>
</dbReference>
<organism evidence="2 3">
    <name type="scientific">Gloeophyllum trabeum (strain ATCC 11539 / FP-39264 / Madison 617)</name>
    <name type="common">Brown rot fungus</name>
    <dbReference type="NCBI Taxonomy" id="670483"/>
    <lineage>
        <taxon>Eukaryota</taxon>
        <taxon>Fungi</taxon>
        <taxon>Dikarya</taxon>
        <taxon>Basidiomycota</taxon>
        <taxon>Agaricomycotina</taxon>
        <taxon>Agaricomycetes</taxon>
        <taxon>Gloeophyllales</taxon>
        <taxon>Gloeophyllaceae</taxon>
        <taxon>Gloeophyllum</taxon>
    </lineage>
</organism>
<evidence type="ECO:0000313" key="3">
    <source>
        <dbReference type="Proteomes" id="UP000030669"/>
    </source>
</evidence>
<proteinExistence type="predicted"/>
<evidence type="ECO:0000256" key="1">
    <source>
        <dbReference type="SAM" id="MobiDB-lite"/>
    </source>
</evidence>
<dbReference type="EMBL" id="KB469310">
    <property type="protein sequence ID" value="EPQ51545.1"/>
    <property type="molecule type" value="Genomic_DNA"/>
</dbReference>
<dbReference type="OrthoDB" id="550575at2759"/>